<evidence type="ECO:0000313" key="1">
    <source>
        <dbReference type="EMBL" id="MBB5350673.1"/>
    </source>
</evidence>
<evidence type="ECO:0000313" key="2">
    <source>
        <dbReference type="Proteomes" id="UP000557717"/>
    </source>
</evidence>
<accession>A0A840V069</accession>
<comment type="caution">
    <text evidence="1">The sequence shown here is derived from an EMBL/GenBank/DDBJ whole genome shotgun (WGS) entry which is preliminary data.</text>
</comment>
<reference evidence="1 2" key="1">
    <citation type="submission" date="2020-08" db="EMBL/GenBank/DDBJ databases">
        <title>Genomic Encyclopedia of Type Strains, Phase IV (KMG-IV): sequencing the most valuable type-strain genomes for metagenomic binning, comparative biology and taxonomic classification.</title>
        <authorList>
            <person name="Goeker M."/>
        </authorList>
    </citation>
    <scope>NUCLEOTIDE SEQUENCE [LARGE SCALE GENOMIC DNA]</scope>
    <source>
        <strain evidence="1 2">YC6886</strain>
    </source>
</reference>
<sequence>MLTCVNGKDVPCEAAALVRASLVRTKGDALVFRVGNGNSFKVIQRYLGVDFNEGFRVVAKNDAFVLRNRKPKSAKNPNSLMSFGSSDAYVDSGSHEKLHVRPSWLKKAEGAPMDLIVVEKSYGSFSFFVVQEFVSEEQLIKFGIDVNGVSEK</sequence>
<keyword evidence="2" id="KW-1185">Reference proteome</keyword>
<dbReference type="AlphaFoldDB" id="A0A840V069"/>
<gene>
    <name evidence="1" type="ORF">HNR46_000901</name>
</gene>
<dbReference type="EMBL" id="JACHFD010000003">
    <property type="protein sequence ID" value="MBB5350673.1"/>
    <property type="molecule type" value="Genomic_DNA"/>
</dbReference>
<protein>
    <submittedName>
        <fullName evidence="1">Uncharacterized protein</fullName>
    </submittedName>
</protein>
<organism evidence="1 2">
    <name type="scientific">Haloferula luteola</name>
    <dbReference type="NCBI Taxonomy" id="595692"/>
    <lineage>
        <taxon>Bacteria</taxon>
        <taxon>Pseudomonadati</taxon>
        <taxon>Verrucomicrobiota</taxon>
        <taxon>Verrucomicrobiia</taxon>
        <taxon>Verrucomicrobiales</taxon>
        <taxon>Verrucomicrobiaceae</taxon>
        <taxon>Haloferula</taxon>
    </lineage>
</organism>
<dbReference type="RefSeq" id="WP_184016164.1">
    <property type="nucleotide sequence ID" value="NZ_JACHFD010000003.1"/>
</dbReference>
<name>A0A840V069_9BACT</name>
<proteinExistence type="predicted"/>
<dbReference type="Proteomes" id="UP000557717">
    <property type="component" value="Unassembled WGS sequence"/>
</dbReference>